<reference evidence="1" key="1">
    <citation type="journal article" date="2019" name="Sci. Rep.">
        <title>Draft genome of Tanacetum cinerariifolium, the natural source of mosquito coil.</title>
        <authorList>
            <person name="Yamashiro T."/>
            <person name="Shiraishi A."/>
            <person name="Satake H."/>
            <person name="Nakayama K."/>
        </authorList>
    </citation>
    <scope>NUCLEOTIDE SEQUENCE</scope>
</reference>
<comment type="caution">
    <text evidence="1">The sequence shown here is derived from an EMBL/GenBank/DDBJ whole genome shotgun (WGS) entry which is preliminary data.</text>
</comment>
<accession>A0A6L2LRX9</accession>
<dbReference type="EMBL" id="BKCJ010004810">
    <property type="protein sequence ID" value="GEU63222.1"/>
    <property type="molecule type" value="Genomic_DNA"/>
</dbReference>
<gene>
    <name evidence="1" type="ORF">Tci_035200</name>
</gene>
<evidence type="ECO:0000313" key="1">
    <source>
        <dbReference type="EMBL" id="GEU63222.1"/>
    </source>
</evidence>
<organism evidence="1">
    <name type="scientific">Tanacetum cinerariifolium</name>
    <name type="common">Dalmatian daisy</name>
    <name type="synonym">Chrysanthemum cinerariifolium</name>
    <dbReference type="NCBI Taxonomy" id="118510"/>
    <lineage>
        <taxon>Eukaryota</taxon>
        <taxon>Viridiplantae</taxon>
        <taxon>Streptophyta</taxon>
        <taxon>Embryophyta</taxon>
        <taxon>Tracheophyta</taxon>
        <taxon>Spermatophyta</taxon>
        <taxon>Magnoliopsida</taxon>
        <taxon>eudicotyledons</taxon>
        <taxon>Gunneridae</taxon>
        <taxon>Pentapetalae</taxon>
        <taxon>asterids</taxon>
        <taxon>campanulids</taxon>
        <taxon>Asterales</taxon>
        <taxon>Asteraceae</taxon>
        <taxon>Asteroideae</taxon>
        <taxon>Anthemideae</taxon>
        <taxon>Anthemidinae</taxon>
        <taxon>Tanacetum</taxon>
    </lineage>
</organism>
<dbReference type="AlphaFoldDB" id="A0A6L2LRX9"/>
<name>A0A6L2LRX9_TANCI</name>
<sequence length="91" mass="10269">MGIESAATWDRVHSTWDGREELFGTVPVSPSFIFEKIEKLVLGLLSLTFDGFGFDLWARMVLEFGFFVKLSFNVELFGKKLLPDLALSCGF</sequence>
<proteinExistence type="predicted"/>
<protein>
    <submittedName>
        <fullName evidence="1">Uncharacterized protein</fullName>
    </submittedName>
</protein>